<dbReference type="PaxDb" id="283166-BH07980"/>
<dbReference type="EMBL" id="BX897699">
    <property type="protein sequence ID" value="CAF27598.1"/>
    <property type="molecule type" value="Genomic_DNA"/>
</dbReference>
<evidence type="ECO:0000313" key="2">
    <source>
        <dbReference type="EMBL" id="CAF27598.1"/>
    </source>
</evidence>
<reference evidence="2 4" key="1">
    <citation type="journal article" date="2004" name="Proc. Natl. Acad. Sci. U.S.A.">
        <title>The louse-borne human pathogen Bartonella quintana is a genomic derivative of the zoonotic agent Bartonella henselae.</title>
        <authorList>
            <person name="Alsmark U.C.M."/>
            <person name="Frank A.C."/>
            <person name="Karlberg E.O."/>
            <person name="Legault B.-A."/>
            <person name="Ardell D.H."/>
            <person name="Canbaeck B."/>
            <person name="Eriksson A.-S."/>
            <person name="Naeslund A.K."/>
            <person name="Handley S.A."/>
            <person name="Huvet M."/>
            <person name="La Scola B."/>
            <person name="Holmberg M."/>
            <person name="Andersson S.G.E."/>
        </authorList>
    </citation>
    <scope>NUCLEOTIDE SEQUENCE [LARGE SCALE GENOMIC DNA]</scope>
    <source>
        <strain evidence="4">ATCC 49882 / DSM 28221 / CCUG 30454 / Houston 1</strain>
        <strain evidence="2">Houston-1</strain>
    </source>
</reference>
<accession>A0A0G2Q8K9</accession>
<organism evidence="2 4">
    <name type="scientific">Bartonella henselae (strain ATCC 49882 / DSM 28221 / CCUG 30454 / Houston 1)</name>
    <name type="common">Rochalimaea henselae</name>
    <dbReference type="NCBI Taxonomy" id="283166"/>
    <lineage>
        <taxon>Bacteria</taxon>
        <taxon>Pseudomonadati</taxon>
        <taxon>Pseudomonadota</taxon>
        <taxon>Alphaproteobacteria</taxon>
        <taxon>Hyphomicrobiales</taxon>
        <taxon>Bartonellaceae</taxon>
        <taxon>Bartonella</taxon>
    </lineage>
</organism>
<evidence type="ECO:0000256" key="1">
    <source>
        <dbReference type="SAM" id="MobiDB-lite"/>
    </source>
</evidence>
<dbReference type="KEGG" id="bhe:BH10720"/>
<dbReference type="EnsemblBacteria" id="CAF27861">
    <property type="protein sequence ID" value="CAF27861"/>
    <property type="gene ID" value="BH10720"/>
</dbReference>
<sequence>MISLTGCATNEPVSCIGWLPIYLDRQDVSVISQNLARDILKHNKQGERLCGWRNDKKAKVSRESSHQNRTIAASRDD</sequence>
<dbReference type="eggNOG" id="ENOG503143D">
    <property type="taxonomic scope" value="Bacteria"/>
</dbReference>
<feature type="region of interest" description="Disordered" evidence="1">
    <location>
        <begin position="57"/>
        <end position="77"/>
    </location>
</feature>
<dbReference type="EMBL" id="BX897699">
    <property type="protein sequence ID" value="CAF27861.1"/>
    <property type="molecule type" value="Genomic_DNA"/>
</dbReference>
<name>A0A0G2Q8K9_BARHE</name>
<dbReference type="KEGG" id="bhe:BH07980"/>
<dbReference type="EnsemblBacteria" id="CAF27598">
    <property type="protein sequence ID" value="CAF27598"/>
    <property type="gene ID" value="BH07980"/>
</dbReference>
<proteinExistence type="predicted"/>
<dbReference type="AlphaFoldDB" id="A0A0G2Q8K9"/>
<keyword evidence="4" id="KW-1185">Reference proteome</keyword>
<dbReference type="Proteomes" id="UP000000421">
    <property type="component" value="Chromosome"/>
</dbReference>
<protein>
    <submittedName>
        <fullName evidence="2">Hypothetical genomic island protein</fullName>
    </submittedName>
</protein>
<evidence type="ECO:0000313" key="3">
    <source>
        <dbReference type="EMBL" id="CAF27861.1"/>
    </source>
</evidence>
<feature type="compositionally biased region" description="Basic and acidic residues" evidence="1">
    <location>
        <begin position="57"/>
        <end position="66"/>
    </location>
</feature>
<gene>
    <name evidence="2" type="ordered locus">BH07980</name>
    <name evidence="3" type="ordered locus">BH10720</name>
</gene>
<evidence type="ECO:0000313" key="4">
    <source>
        <dbReference type="Proteomes" id="UP000000421"/>
    </source>
</evidence>